<dbReference type="Proteomes" id="UP001233172">
    <property type="component" value="Unassembled WGS sequence"/>
</dbReference>
<protein>
    <submittedName>
        <fullName evidence="1">Uncharacterized protein</fullName>
    </submittedName>
</protein>
<organism evidence="1 2">
    <name type="scientific">Biomphalaria pfeifferi</name>
    <name type="common">Bloodfluke planorb</name>
    <name type="synonym">Freshwater snail</name>
    <dbReference type="NCBI Taxonomy" id="112525"/>
    <lineage>
        <taxon>Eukaryota</taxon>
        <taxon>Metazoa</taxon>
        <taxon>Spiralia</taxon>
        <taxon>Lophotrochozoa</taxon>
        <taxon>Mollusca</taxon>
        <taxon>Gastropoda</taxon>
        <taxon>Heterobranchia</taxon>
        <taxon>Euthyneura</taxon>
        <taxon>Panpulmonata</taxon>
        <taxon>Hygrophila</taxon>
        <taxon>Lymnaeoidea</taxon>
        <taxon>Planorbidae</taxon>
        <taxon>Biomphalaria</taxon>
    </lineage>
</organism>
<dbReference type="AlphaFoldDB" id="A0AAD8ATK9"/>
<proteinExistence type="predicted"/>
<gene>
    <name evidence="1" type="ORF">Bpfe_028400</name>
</gene>
<evidence type="ECO:0000313" key="1">
    <source>
        <dbReference type="EMBL" id="KAK0042176.1"/>
    </source>
</evidence>
<accession>A0AAD8ATK9</accession>
<comment type="caution">
    <text evidence="1">The sequence shown here is derived from an EMBL/GenBank/DDBJ whole genome shotgun (WGS) entry which is preliminary data.</text>
</comment>
<evidence type="ECO:0000313" key="2">
    <source>
        <dbReference type="Proteomes" id="UP001233172"/>
    </source>
</evidence>
<reference evidence="1" key="2">
    <citation type="submission" date="2023-04" db="EMBL/GenBank/DDBJ databases">
        <authorList>
            <person name="Bu L."/>
            <person name="Lu L."/>
            <person name="Laidemitt M.R."/>
            <person name="Zhang S.M."/>
            <person name="Mutuku M."/>
            <person name="Mkoji G."/>
            <person name="Steinauer M."/>
            <person name="Loker E.S."/>
        </authorList>
    </citation>
    <scope>NUCLEOTIDE SEQUENCE</scope>
    <source>
        <strain evidence="1">KasaAsao</strain>
        <tissue evidence="1">Whole Snail</tissue>
    </source>
</reference>
<name>A0AAD8ATK9_BIOPF</name>
<reference evidence="1" key="1">
    <citation type="journal article" date="2023" name="PLoS Negl. Trop. Dis.">
        <title>A genome sequence for Biomphalaria pfeifferi, the major vector snail for the human-infecting parasite Schistosoma mansoni.</title>
        <authorList>
            <person name="Bu L."/>
            <person name="Lu L."/>
            <person name="Laidemitt M.R."/>
            <person name="Zhang S.M."/>
            <person name="Mutuku M."/>
            <person name="Mkoji G."/>
            <person name="Steinauer M."/>
            <person name="Loker E.S."/>
        </authorList>
    </citation>
    <scope>NUCLEOTIDE SEQUENCE</scope>
    <source>
        <strain evidence="1">KasaAsao</strain>
    </source>
</reference>
<dbReference type="EMBL" id="JASAOG010000249">
    <property type="protein sequence ID" value="KAK0042176.1"/>
    <property type="molecule type" value="Genomic_DNA"/>
</dbReference>
<keyword evidence="2" id="KW-1185">Reference proteome</keyword>
<sequence>MACGDKAKTKKDKSDFGAVNALCQKLYSNCRLEMAASSQVPQKVLDDIQNAMEQCLRTHPIFDEIKTLNITPKEIPIDEVKKKLQTYIQLPEDEKKSADYADCDVRGEVRDNAFKICLTINFFTTQNVKCNELVVDTVLGLAVDNSAINVNLAKENSGDFHNVMITRL</sequence>